<protein>
    <submittedName>
        <fullName evidence="3">DUF3373 family protein</fullName>
    </submittedName>
</protein>
<dbReference type="Proteomes" id="UP000641025">
    <property type="component" value="Unassembled WGS sequence"/>
</dbReference>
<reference evidence="3 4" key="1">
    <citation type="submission" date="2020-12" db="EMBL/GenBank/DDBJ databases">
        <title>Geomonas sp. Red259, isolated from paddy soil.</title>
        <authorList>
            <person name="Xu Z."/>
            <person name="Zhang Z."/>
            <person name="Masuda Y."/>
            <person name="Itoh H."/>
            <person name="Senoo K."/>
        </authorList>
    </citation>
    <scope>NUCLEOTIDE SEQUENCE [LARGE SCALE GENOMIC DNA]</scope>
    <source>
        <strain evidence="3 4">Red259</strain>
    </source>
</reference>
<feature type="signal peptide" evidence="2">
    <location>
        <begin position="1"/>
        <end position="24"/>
    </location>
</feature>
<dbReference type="Pfam" id="PF11853">
    <property type="entry name" value="DUF3373"/>
    <property type="match status" value="1"/>
</dbReference>
<organism evidence="3 4">
    <name type="scientific">Geomonas propionica</name>
    <dbReference type="NCBI Taxonomy" id="2798582"/>
    <lineage>
        <taxon>Bacteria</taxon>
        <taxon>Pseudomonadati</taxon>
        <taxon>Thermodesulfobacteriota</taxon>
        <taxon>Desulfuromonadia</taxon>
        <taxon>Geobacterales</taxon>
        <taxon>Geobacteraceae</taxon>
        <taxon>Geomonas</taxon>
    </lineage>
</organism>
<sequence length="579" mass="63217">MKKLEKLLIGAAVCALAAPGMAQADDQEMQKKIEDLTKKVQKLEEQQKGSDQKKIEDLTRKVDKIEEKSLGRWLTIGGDYRFRFDNLNGRTVGYTDANGTFTNAANQLQAAFFADPTGIAPNGFTNGQNLSGLMNFSNAMSGIRTYSQAGQFLQNPATQGMLAGLGNFAAQVPAYKPNNDTLYTNRLGLNMHAKATKDVTVNVRLLAYKVFGSQDDNAVTNYGGSPFFADRVGTFDGTLGHVPSSSLLNVDRAYATWSNIADQPIWFSVGRRPSTEGAPSNLRLNNERPGNGGTPALLVDYAFDGMTIGWAPDIDGLPGAYAKICYGRGFEGGFETTTNNLKDTDMLGLAIIPIDTDPLRIWLQYNRGFNIFDFPAMKDTAFGNTYPSTDLGSIDWYGAGAMSTIKKVGPGNLNVFGDVGLSVTHPNDNVSAQAGFQGLGTGGFFNPEAPTSKTGWAAYVGARYDYTPTKTKIGVEYNHGSKDWITFAPAADDMWTTKLGTRGNVYEGYLIQELDSKPVSSYLSKAFFRVGFQWYDFDYTGSNNWVGAPVKISEVNNRMMMLTPVKSARDIYATFEVKF</sequence>
<keyword evidence="1" id="KW-0175">Coiled coil</keyword>
<keyword evidence="4" id="KW-1185">Reference proteome</keyword>
<feature type="chain" id="PRO_5046620307" evidence="2">
    <location>
        <begin position="25"/>
        <end position="579"/>
    </location>
</feature>
<name>A0ABS0YP00_9BACT</name>
<evidence type="ECO:0000313" key="3">
    <source>
        <dbReference type="EMBL" id="MBJ6799692.1"/>
    </source>
</evidence>
<keyword evidence="2" id="KW-0732">Signal</keyword>
<dbReference type="InterPro" id="IPR021803">
    <property type="entry name" value="DUF3373"/>
</dbReference>
<proteinExistence type="predicted"/>
<comment type="caution">
    <text evidence="3">The sequence shown here is derived from an EMBL/GenBank/DDBJ whole genome shotgun (WGS) entry which is preliminary data.</text>
</comment>
<dbReference type="RefSeq" id="WP_199394194.1">
    <property type="nucleotide sequence ID" value="NZ_JAEMHK010000003.1"/>
</dbReference>
<evidence type="ECO:0000256" key="1">
    <source>
        <dbReference type="SAM" id="Coils"/>
    </source>
</evidence>
<gene>
    <name evidence="3" type="ORF">JFN90_06025</name>
</gene>
<evidence type="ECO:0000256" key="2">
    <source>
        <dbReference type="SAM" id="SignalP"/>
    </source>
</evidence>
<feature type="coiled-coil region" evidence="1">
    <location>
        <begin position="26"/>
        <end position="68"/>
    </location>
</feature>
<accession>A0ABS0YP00</accession>
<dbReference type="EMBL" id="JAEMHK010000003">
    <property type="protein sequence ID" value="MBJ6799692.1"/>
    <property type="molecule type" value="Genomic_DNA"/>
</dbReference>
<evidence type="ECO:0000313" key="4">
    <source>
        <dbReference type="Proteomes" id="UP000641025"/>
    </source>
</evidence>